<sequence length="179" mass="20288">MDLKAYFLPVVFSVQRRERWKEKGRSLEQSRDNEVEDEVGFGVVVGFFVVVGVDEADNDDGANKLSATTLDLSFAFALGLGYGYRVWDEMVLTSHSHNIKHHSSLFCISTQYALLERKRDREGGNAELYCKAGVPFVMGTTGGDRDLLHKTVEDSKNHAVISPQMENRLKQRMRRDCII</sequence>
<dbReference type="EMBL" id="JABFOF010000007">
    <property type="protein sequence ID" value="KAG2390571.1"/>
    <property type="molecule type" value="Genomic_DNA"/>
</dbReference>
<name>A0A8T0K0E8_PHAAN</name>
<dbReference type="AlphaFoldDB" id="A0A8T0K0E8"/>
<accession>A0A8T0K0E8</accession>
<dbReference type="PANTHER" id="PTHR20836">
    <property type="entry name" value="DIHYDRODIPICOLINATE REDUCTASE"/>
    <property type="match status" value="1"/>
</dbReference>
<dbReference type="Proteomes" id="UP000743370">
    <property type="component" value="Unassembled WGS sequence"/>
</dbReference>
<reference evidence="1 2" key="1">
    <citation type="submission" date="2020-05" db="EMBL/GenBank/DDBJ databases">
        <title>Vigna angularis (adzuki bean) Var. LongXiaoDou No. 4 denovo assembly.</title>
        <authorList>
            <person name="Xiang H."/>
        </authorList>
    </citation>
    <scope>NUCLEOTIDE SEQUENCE [LARGE SCALE GENOMIC DNA]</scope>
    <source>
        <tissue evidence="1">Leaf</tissue>
    </source>
</reference>
<gene>
    <name evidence="1" type="ORF">HKW66_Vig0220230</name>
</gene>
<evidence type="ECO:0000313" key="1">
    <source>
        <dbReference type="EMBL" id="KAG2390571.1"/>
    </source>
</evidence>
<comment type="caution">
    <text evidence="1">The sequence shown here is derived from an EMBL/GenBank/DDBJ whole genome shotgun (WGS) entry which is preliminary data.</text>
</comment>
<protein>
    <submittedName>
        <fullName evidence="1">4-hydroxy-tetrahydrodipicolinate reductase</fullName>
    </submittedName>
</protein>
<organism evidence="1 2">
    <name type="scientific">Phaseolus angularis</name>
    <name type="common">Azuki bean</name>
    <name type="synonym">Vigna angularis</name>
    <dbReference type="NCBI Taxonomy" id="3914"/>
    <lineage>
        <taxon>Eukaryota</taxon>
        <taxon>Viridiplantae</taxon>
        <taxon>Streptophyta</taxon>
        <taxon>Embryophyta</taxon>
        <taxon>Tracheophyta</taxon>
        <taxon>Spermatophyta</taxon>
        <taxon>Magnoliopsida</taxon>
        <taxon>eudicotyledons</taxon>
        <taxon>Gunneridae</taxon>
        <taxon>Pentapetalae</taxon>
        <taxon>rosids</taxon>
        <taxon>fabids</taxon>
        <taxon>Fabales</taxon>
        <taxon>Fabaceae</taxon>
        <taxon>Papilionoideae</taxon>
        <taxon>50 kb inversion clade</taxon>
        <taxon>NPAAA clade</taxon>
        <taxon>indigoferoid/millettioid clade</taxon>
        <taxon>Phaseoleae</taxon>
        <taxon>Vigna</taxon>
    </lineage>
</organism>
<dbReference type="PANTHER" id="PTHR20836:SF0">
    <property type="entry name" value="4-HYDROXY-TETRAHYDRODIPICOLINATE REDUCTASE 1, CHLOROPLASTIC-RELATED"/>
    <property type="match status" value="1"/>
</dbReference>
<evidence type="ECO:0000313" key="2">
    <source>
        <dbReference type="Proteomes" id="UP000743370"/>
    </source>
</evidence>
<dbReference type="GO" id="GO:0019877">
    <property type="term" value="P:diaminopimelate biosynthetic process"/>
    <property type="evidence" value="ECO:0007669"/>
    <property type="project" value="TreeGrafter"/>
</dbReference>
<dbReference type="InterPro" id="IPR023940">
    <property type="entry name" value="DHDPR_bac"/>
</dbReference>
<dbReference type="GO" id="GO:0008839">
    <property type="term" value="F:4-hydroxy-tetrahydrodipicolinate reductase"/>
    <property type="evidence" value="ECO:0007669"/>
    <property type="project" value="InterPro"/>
</dbReference>
<dbReference type="GO" id="GO:0009089">
    <property type="term" value="P:lysine biosynthetic process via diaminopimelate"/>
    <property type="evidence" value="ECO:0007669"/>
    <property type="project" value="InterPro"/>
</dbReference>
<dbReference type="GO" id="GO:0009570">
    <property type="term" value="C:chloroplast stroma"/>
    <property type="evidence" value="ECO:0007669"/>
    <property type="project" value="TreeGrafter"/>
</dbReference>
<proteinExistence type="predicted"/>
<dbReference type="Gene3D" id="3.40.50.720">
    <property type="entry name" value="NAD(P)-binding Rossmann-like Domain"/>
    <property type="match status" value="1"/>
</dbReference>